<name>A0A1H1QEA8_MUCMA</name>
<dbReference type="PROSITE" id="PS50106">
    <property type="entry name" value="PDZ"/>
    <property type="match status" value="1"/>
</dbReference>
<dbReference type="PRINTS" id="PR00834">
    <property type="entry name" value="PROTEASES2C"/>
</dbReference>
<dbReference type="PANTHER" id="PTHR43343:SF3">
    <property type="entry name" value="PROTEASE DO-LIKE 8, CHLOROPLASTIC"/>
    <property type="match status" value="1"/>
</dbReference>
<dbReference type="Proteomes" id="UP000199679">
    <property type="component" value="Chromosome I"/>
</dbReference>
<accession>A0A1H1QEA8</accession>
<keyword evidence="5" id="KW-1185">Reference proteome</keyword>
<dbReference type="InterPro" id="IPR051201">
    <property type="entry name" value="Chloro_Bact_Ser_Proteases"/>
</dbReference>
<dbReference type="STRING" id="652787.SAMN05216490_0752"/>
<dbReference type="Pfam" id="PF13365">
    <property type="entry name" value="Trypsin_2"/>
    <property type="match status" value="1"/>
</dbReference>
<dbReference type="EMBL" id="LT629740">
    <property type="protein sequence ID" value="SDS21663.1"/>
    <property type="molecule type" value="Genomic_DNA"/>
</dbReference>
<evidence type="ECO:0000259" key="3">
    <source>
        <dbReference type="PROSITE" id="PS50106"/>
    </source>
</evidence>
<evidence type="ECO:0000256" key="1">
    <source>
        <dbReference type="ARBA" id="ARBA00022670"/>
    </source>
</evidence>
<dbReference type="OrthoDB" id="9758917at2"/>
<protein>
    <submittedName>
        <fullName evidence="4">Serine protease, S1-C subfamily, contains C-terminal PDZ domain</fullName>
    </submittedName>
</protein>
<dbReference type="RefSeq" id="WP_091369451.1">
    <property type="nucleotide sequence ID" value="NZ_LT629740.1"/>
</dbReference>
<dbReference type="InterPro" id="IPR001940">
    <property type="entry name" value="Peptidase_S1C"/>
</dbReference>
<evidence type="ECO:0000313" key="5">
    <source>
        <dbReference type="Proteomes" id="UP000199679"/>
    </source>
</evidence>
<proteinExistence type="predicted"/>
<dbReference type="GO" id="GO:0004252">
    <property type="term" value="F:serine-type endopeptidase activity"/>
    <property type="evidence" value="ECO:0007669"/>
    <property type="project" value="InterPro"/>
</dbReference>
<sequence length="307" mass="33033">MDAYSETIIEAVEKVKTAVVKIELYKKEKNKEVLAGTGSGFLFSSDGYLFTNSHVVHKAQIIRVKLHDGSTSQAELIGEDPDTDLAILKISEADFKPVKLGDAEGLKIGQLVIAIGNPLGFQHTVTAGVVSALGRTLEGQTGRMMDSMIQTDAALNPGNSGGPLINADGEVVGVNTATIRGAQGLCFAISINTAKDVANQLIRFGKVKRAYLGVVMQQIDLVPKLRAIHELVNKQALFISEVAVGSPAEKAGILSGDIILSFNNQPIESSYSLYKALTEDKIGQFQYIGILRNNYKTEFRITPAQKN</sequence>
<feature type="domain" description="PDZ" evidence="3">
    <location>
        <begin position="201"/>
        <end position="269"/>
    </location>
</feature>
<evidence type="ECO:0000256" key="2">
    <source>
        <dbReference type="ARBA" id="ARBA00022801"/>
    </source>
</evidence>
<dbReference type="SUPFAM" id="SSF50156">
    <property type="entry name" value="PDZ domain-like"/>
    <property type="match status" value="1"/>
</dbReference>
<dbReference type="Pfam" id="PF13180">
    <property type="entry name" value="PDZ_2"/>
    <property type="match status" value="1"/>
</dbReference>
<dbReference type="InterPro" id="IPR036034">
    <property type="entry name" value="PDZ_sf"/>
</dbReference>
<dbReference type="Gene3D" id="2.30.42.10">
    <property type="match status" value="1"/>
</dbReference>
<dbReference type="SMART" id="SM00228">
    <property type="entry name" value="PDZ"/>
    <property type="match status" value="1"/>
</dbReference>
<dbReference type="Gene3D" id="2.40.10.120">
    <property type="match status" value="1"/>
</dbReference>
<dbReference type="GO" id="GO:0006508">
    <property type="term" value="P:proteolysis"/>
    <property type="evidence" value="ECO:0007669"/>
    <property type="project" value="UniProtKB-KW"/>
</dbReference>
<organism evidence="4 5">
    <name type="scientific">Mucilaginibacter mallensis</name>
    <dbReference type="NCBI Taxonomy" id="652787"/>
    <lineage>
        <taxon>Bacteria</taxon>
        <taxon>Pseudomonadati</taxon>
        <taxon>Bacteroidota</taxon>
        <taxon>Sphingobacteriia</taxon>
        <taxon>Sphingobacteriales</taxon>
        <taxon>Sphingobacteriaceae</taxon>
        <taxon>Mucilaginibacter</taxon>
    </lineage>
</organism>
<keyword evidence="2" id="KW-0378">Hydrolase</keyword>
<gene>
    <name evidence="4" type="ORF">SAMN05216490_0752</name>
</gene>
<dbReference type="InterPro" id="IPR001478">
    <property type="entry name" value="PDZ"/>
</dbReference>
<reference evidence="4 5" key="1">
    <citation type="submission" date="2016-10" db="EMBL/GenBank/DDBJ databases">
        <authorList>
            <person name="de Groot N.N."/>
        </authorList>
    </citation>
    <scope>NUCLEOTIDE SEQUENCE [LARGE SCALE GENOMIC DNA]</scope>
    <source>
        <strain evidence="4 5">MP1X4</strain>
    </source>
</reference>
<dbReference type="AlphaFoldDB" id="A0A1H1QEA8"/>
<dbReference type="SUPFAM" id="SSF50494">
    <property type="entry name" value="Trypsin-like serine proteases"/>
    <property type="match status" value="1"/>
</dbReference>
<keyword evidence="1 4" id="KW-0645">Protease</keyword>
<dbReference type="InterPro" id="IPR009003">
    <property type="entry name" value="Peptidase_S1_PA"/>
</dbReference>
<evidence type="ECO:0000313" key="4">
    <source>
        <dbReference type="EMBL" id="SDS21663.1"/>
    </source>
</evidence>
<dbReference type="PANTHER" id="PTHR43343">
    <property type="entry name" value="PEPTIDASE S12"/>
    <property type="match status" value="1"/>
</dbReference>